<name>A0A4Q9FQY8_9FLAO</name>
<gene>
    <name evidence="2" type="ORF">EYD46_03950</name>
</gene>
<comment type="caution">
    <text evidence="2">The sequence shown here is derived from an EMBL/GenBank/DDBJ whole genome shotgun (WGS) entry which is preliminary data.</text>
</comment>
<proteinExistence type="predicted"/>
<reference evidence="2 3" key="1">
    <citation type="journal article" date="2015" name="Int. J. Syst. Evol. Microbiol.">
        <title>Hyunsoonleella pacifica sp. nov., isolated from seawater of South Pacific Gyre.</title>
        <authorList>
            <person name="Gao X."/>
            <person name="Zhang Z."/>
            <person name="Dai X."/>
            <person name="Zhang X.H."/>
        </authorList>
    </citation>
    <scope>NUCLEOTIDE SEQUENCE [LARGE SCALE GENOMIC DNA]</scope>
    <source>
        <strain evidence="2 3">SW033</strain>
    </source>
</reference>
<dbReference type="Gene3D" id="3.30.750.24">
    <property type="entry name" value="STAS domain"/>
    <property type="match status" value="1"/>
</dbReference>
<feature type="domain" description="STAS" evidence="1">
    <location>
        <begin position="1"/>
        <end position="92"/>
    </location>
</feature>
<organism evidence="2 3">
    <name type="scientific">Hyunsoonleella pacifica</name>
    <dbReference type="NCBI Taxonomy" id="1080224"/>
    <lineage>
        <taxon>Bacteria</taxon>
        <taxon>Pseudomonadati</taxon>
        <taxon>Bacteroidota</taxon>
        <taxon>Flavobacteriia</taxon>
        <taxon>Flavobacteriales</taxon>
        <taxon>Flavobacteriaceae</taxon>
    </lineage>
</organism>
<dbReference type="SUPFAM" id="SSF52091">
    <property type="entry name" value="SpoIIaa-like"/>
    <property type="match status" value="1"/>
</dbReference>
<evidence type="ECO:0000259" key="1">
    <source>
        <dbReference type="PROSITE" id="PS50801"/>
    </source>
</evidence>
<dbReference type="InterPro" id="IPR002645">
    <property type="entry name" value="STAS_dom"/>
</dbReference>
<dbReference type="AlphaFoldDB" id="A0A4Q9FQY8"/>
<evidence type="ECO:0000313" key="2">
    <source>
        <dbReference type="EMBL" id="TBN17477.1"/>
    </source>
</evidence>
<dbReference type="RefSeq" id="WP_130935769.1">
    <property type="nucleotide sequence ID" value="NZ_BMEE01000001.1"/>
</dbReference>
<dbReference type="OrthoDB" id="1163458at2"/>
<dbReference type="EMBL" id="SIRS01000002">
    <property type="protein sequence ID" value="TBN17477.1"/>
    <property type="molecule type" value="Genomic_DNA"/>
</dbReference>
<dbReference type="Proteomes" id="UP000292372">
    <property type="component" value="Unassembled WGS sequence"/>
</dbReference>
<accession>A0A4Q9FQY8</accession>
<keyword evidence="3" id="KW-1185">Reference proteome</keyword>
<dbReference type="Pfam" id="PF01740">
    <property type="entry name" value="STAS"/>
    <property type="match status" value="1"/>
</dbReference>
<protein>
    <submittedName>
        <fullName evidence="2">STAS domain-containing protein</fullName>
    </submittedName>
</protein>
<dbReference type="InterPro" id="IPR036513">
    <property type="entry name" value="STAS_dom_sf"/>
</dbReference>
<dbReference type="PROSITE" id="PS50801">
    <property type="entry name" value="STAS"/>
    <property type="match status" value="1"/>
</dbReference>
<evidence type="ECO:0000313" key="3">
    <source>
        <dbReference type="Proteomes" id="UP000292372"/>
    </source>
</evidence>
<sequence length="92" mass="10278">MALKITQKKEIFSVFGIINNTTALNFQNHISLAMKDVKELIIDIENVTTIDSAGMKALRAIYANCMTNNKRIYIIGTGCKEVYDDLYVTSVA</sequence>